<dbReference type="EMBL" id="BAABAB010000006">
    <property type="protein sequence ID" value="GAA3609388.1"/>
    <property type="molecule type" value="Genomic_DNA"/>
</dbReference>
<name>A0ABP6ZJ30_9ACTN</name>
<dbReference type="Pfam" id="PF04480">
    <property type="entry name" value="DUF559"/>
    <property type="match status" value="1"/>
</dbReference>
<proteinExistence type="predicted"/>
<evidence type="ECO:0000259" key="1">
    <source>
        <dbReference type="Pfam" id="PF04480"/>
    </source>
</evidence>
<organism evidence="2 3">
    <name type="scientific">Microlunatus ginsengisoli</name>
    <dbReference type="NCBI Taxonomy" id="363863"/>
    <lineage>
        <taxon>Bacteria</taxon>
        <taxon>Bacillati</taxon>
        <taxon>Actinomycetota</taxon>
        <taxon>Actinomycetes</taxon>
        <taxon>Propionibacteriales</taxon>
        <taxon>Propionibacteriaceae</taxon>
        <taxon>Microlunatus</taxon>
    </lineage>
</organism>
<dbReference type="Gene3D" id="3.40.960.10">
    <property type="entry name" value="VSR Endonuclease"/>
    <property type="match status" value="1"/>
</dbReference>
<protein>
    <recommendedName>
        <fullName evidence="1">DUF559 domain-containing protein</fullName>
    </recommendedName>
</protein>
<sequence length="239" mass="26548">MLTGRAAARLSFWPDIPVSQITLSVPAKRQAAPGIALARERIPAELIFWRGPLCLTAPALTALDLVPDVGGEGIDRALLSGRVTLADMHRALELTPRRRGNGVRRMLLHDSWSEPWSEAERRLHALLRVAGIGGWRANVEVWVGGLRFSIDVEFDGLMLGIEVDGYSVHGPGQWAQYQRDRRKWSLLTSAGWRLLHFTWHQLSDEPDWVVATIVSSIDLARAARASGSAVRRRRGRSAT</sequence>
<keyword evidence="3" id="KW-1185">Reference proteome</keyword>
<evidence type="ECO:0000313" key="2">
    <source>
        <dbReference type="EMBL" id="GAA3609388.1"/>
    </source>
</evidence>
<dbReference type="Proteomes" id="UP001501490">
    <property type="component" value="Unassembled WGS sequence"/>
</dbReference>
<evidence type="ECO:0000313" key="3">
    <source>
        <dbReference type="Proteomes" id="UP001501490"/>
    </source>
</evidence>
<accession>A0ABP6ZJ30</accession>
<reference evidence="3" key="1">
    <citation type="journal article" date="2019" name="Int. J. Syst. Evol. Microbiol.">
        <title>The Global Catalogue of Microorganisms (GCM) 10K type strain sequencing project: providing services to taxonomists for standard genome sequencing and annotation.</title>
        <authorList>
            <consortium name="The Broad Institute Genomics Platform"/>
            <consortium name="The Broad Institute Genome Sequencing Center for Infectious Disease"/>
            <person name="Wu L."/>
            <person name="Ma J."/>
        </authorList>
    </citation>
    <scope>NUCLEOTIDE SEQUENCE [LARGE SCALE GENOMIC DNA]</scope>
    <source>
        <strain evidence="3">JCM 16929</strain>
    </source>
</reference>
<dbReference type="InterPro" id="IPR011335">
    <property type="entry name" value="Restrct_endonuc-II-like"/>
</dbReference>
<dbReference type="SUPFAM" id="SSF52980">
    <property type="entry name" value="Restriction endonuclease-like"/>
    <property type="match status" value="1"/>
</dbReference>
<gene>
    <name evidence="2" type="ORF">GCM10022236_08800</name>
</gene>
<feature type="domain" description="DUF559" evidence="1">
    <location>
        <begin position="117"/>
        <end position="217"/>
    </location>
</feature>
<dbReference type="InterPro" id="IPR007569">
    <property type="entry name" value="DUF559"/>
</dbReference>
<comment type="caution">
    <text evidence="2">The sequence shown here is derived from an EMBL/GenBank/DDBJ whole genome shotgun (WGS) entry which is preliminary data.</text>
</comment>